<comment type="caution">
    <text evidence="9">The sequence shown here is derived from an EMBL/GenBank/DDBJ whole genome shotgun (WGS) entry which is preliminary data.</text>
</comment>
<keyword evidence="5" id="KW-0539">Nucleus</keyword>
<evidence type="ECO:0000259" key="7">
    <source>
        <dbReference type="PROSITE" id="PS50888"/>
    </source>
</evidence>
<name>A0AAW0UCZ6_SCYPA</name>
<dbReference type="InterPro" id="IPR011598">
    <property type="entry name" value="bHLH_dom"/>
</dbReference>
<dbReference type="InterPro" id="IPR050370">
    <property type="entry name" value="HES_HEY"/>
</dbReference>
<dbReference type="Gene3D" id="6.10.250.980">
    <property type="match status" value="1"/>
</dbReference>
<keyword evidence="4" id="KW-0804">Transcription</keyword>
<evidence type="ECO:0000256" key="5">
    <source>
        <dbReference type="ARBA" id="ARBA00023242"/>
    </source>
</evidence>
<feature type="compositionally biased region" description="Polar residues" evidence="6">
    <location>
        <begin position="294"/>
        <end position="304"/>
    </location>
</feature>
<dbReference type="SMART" id="SM00511">
    <property type="entry name" value="ORANGE"/>
    <property type="match status" value="1"/>
</dbReference>
<comment type="subcellular location">
    <subcellularLocation>
        <location evidence="1">Nucleus</location>
    </subcellularLocation>
</comment>
<feature type="domain" description="Orange" evidence="8">
    <location>
        <begin position="133"/>
        <end position="166"/>
    </location>
</feature>
<evidence type="ECO:0000256" key="2">
    <source>
        <dbReference type="ARBA" id="ARBA00023015"/>
    </source>
</evidence>
<dbReference type="GO" id="GO:1990837">
    <property type="term" value="F:sequence-specific double-stranded DNA binding"/>
    <property type="evidence" value="ECO:0007669"/>
    <property type="project" value="UniProtKB-ARBA"/>
</dbReference>
<dbReference type="SMART" id="SM00353">
    <property type="entry name" value="HLH"/>
    <property type="match status" value="1"/>
</dbReference>
<dbReference type="PROSITE" id="PS51054">
    <property type="entry name" value="ORANGE"/>
    <property type="match status" value="1"/>
</dbReference>
<sequence>MRCEVMRTREWRGEAVRSTVGAPVEGNEWQVVFPGPSSPAPHCCARLCPATTHHAAGNLSNKPLMERRRRERINTCLNELKNLVLTAQRKDPSRYSKLEKADILEMTVRHVQALHRHEAATGRSLNTDSTAKYRAGFTQCAAEVSKFLAGVSGLPADLHTRILSHLSSYNSPESQAVRPEASAVKALTPSVSVQQKEAQQGPAAGVPLIQARLTSGQLALVLPSWTALPTGSSPPTAAASPESAGAPSSPESARGSPHVSPDSHEGHPAPDVSPAIEMQTSSRLHPSLGHTSPPLGTSDPQTAPQVAPLDLATPHRRCDPASLHTARQRPEPESRGEEPSPPSRPEAAVTLPRPPAAMAPLHRGPKCPATTSRLPGQCQELRTHRHAPYPAHSARPPSHHQHQQNPHWRPW</sequence>
<keyword evidence="3" id="KW-0238">DNA-binding</keyword>
<feature type="compositionally biased region" description="Low complexity" evidence="6">
    <location>
        <begin position="229"/>
        <end position="253"/>
    </location>
</feature>
<feature type="compositionally biased region" description="Basic and acidic residues" evidence="6">
    <location>
        <begin position="328"/>
        <end position="338"/>
    </location>
</feature>
<dbReference type="FunFam" id="4.10.280.10:FF:000009">
    <property type="entry name" value="Transcription factor HES-1"/>
    <property type="match status" value="1"/>
</dbReference>
<feature type="region of interest" description="Disordered" evidence="6">
    <location>
        <begin position="229"/>
        <end position="411"/>
    </location>
</feature>
<gene>
    <name evidence="9" type="ORF">O3P69_004387</name>
</gene>
<dbReference type="InterPro" id="IPR003650">
    <property type="entry name" value="Orange_dom"/>
</dbReference>
<dbReference type="GO" id="GO:0046983">
    <property type="term" value="F:protein dimerization activity"/>
    <property type="evidence" value="ECO:0007669"/>
    <property type="project" value="InterPro"/>
</dbReference>
<accession>A0AAW0UCZ6</accession>
<evidence type="ECO:0008006" key="11">
    <source>
        <dbReference type="Google" id="ProtNLM"/>
    </source>
</evidence>
<feature type="domain" description="BHLH" evidence="7">
    <location>
        <begin position="57"/>
        <end position="114"/>
    </location>
</feature>
<dbReference type="GO" id="GO:0006355">
    <property type="term" value="P:regulation of DNA-templated transcription"/>
    <property type="evidence" value="ECO:0007669"/>
    <property type="project" value="InterPro"/>
</dbReference>
<proteinExistence type="predicted"/>
<evidence type="ECO:0000256" key="6">
    <source>
        <dbReference type="SAM" id="MobiDB-lite"/>
    </source>
</evidence>
<evidence type="ECO:0000256" key="3">
    <source>
        <dbReference type="ARBA" id="ARBA00023125"/>
    </source>
</evidence>
<protein>
    <recommendedName>
        <fullName evidence="11">Transcription factor HES-4</fullName>
    </recommendedName>
</protein>
<keyword evidence="2" id="KW-0805">Transcription regulation</keyword>
<dbReference type="Pfam" id="PF07527">
    <property type="entry name" value="Hairy_orange"/>
    <property type="match status" value="1"/>
</dbReference>
<dbReference type="Proteomes" id="UP001487740">
    <property type="component" value="Unassembled WGS sequence"/>
</dbReference>
<dbReference type="Pfam" id="PF00010">
    <property type="entry name" value="HLH"/>
    <property type="match status" value="1"/>
</dbReference>
<organism evidence="9 10">
    <name type="scientific">Scylla paramamosain</name>
    <name type="common">Mud crab</name>
    <dbReference type="NCBI Taxonomy" id="85552"/>
    <lineage>
        <taxon>Eukaryota</taxon>
        <taxon>Metazoa</taxon>
        <taxon>Ecdysozoa</taxon>
        <taxon>Arthropoda</taxon>
        <taxon>Crustacea</taxon>
        <taxon>Multicrustacea</taxon>
        <taxon>Malacostraca</taxon>
        <taxon>Eumalacostraca</taxon>
        <taxon>Eucarida</taxon>
        <taxon>Decapoda</taxon>
        <taxon>Pleocyemata</taxon>
        <taxon>Brachyura</taxon>
        <taxon>Eubrachyura</taxon>
        <taxon>Portunoidea</taxon>
        <taxon>Portunidae</taxon>
        <taxon>Portuninae</taxon>
        <taxon>Scylla</taxon>
    </lineage>
</organism>
<dbReference type="SUPFAM" id="SSF47459">
    <property type="entry name" value="HLH, helix-loop-helix DNA-binding domain"/>
    <property type="match status" value="1"/>
</dbReference>
<dbReference type="CDD" id="cd11410">
    <property type="entry name" value="bHLH_O_HES"/>
    <property type="match status" value="1"/>
</dbReference>
<dbReference type="Gene3D" id="4.10.280.10">
    <property type="entry name" value="Helix-loop-helix DNA-binding domain"/>
    <property type="match status" value="1"/>
</dbReference>
<reference evidence="9 10" key="1">
    <citation type="submission" date="2023-03" db="EMBL/GenBank/DDBJ databases">
        <title>High-quality genome of Scylla paramamosain provides insights in environmental adaptation.</title>
        <authorList>
            <person name="Zhang L."/>
        </authorList>
    </citation>
    <scope>NUCLEOTIDE SEQUENCE [LARGE SCALE GENOMIC DNA]</scope>
    <source>
        <strain evidence="9">LZ_2023a</strain>
        <tissue evidence="9">Muscle</tissue>
    </source>
</reference>
<dbReference type="GO" id="GO:0005634">
    <property type="term" value="C:nucleus"/>
    <property type="evidence" value="ECO:0007669"/>
    <property type="project" value="UniProtKB-SubCell"/>
</dbReference>
<dbReference type="EMBL" id="JARAKH010000013">
    <property type="protein sequence ID" value="KAK8397580.1"/>
    <property type="molecule type" value="Genomic_DNA"/>
</dbReference>
<evidence type="ECO:0000313" key="10">
    <source>
        <dbReference type="Proteomes" id="UP001487740"/>
    </source>
</evidence>
<evidence type="ECO:0000256" key="4">
    <source>
        <dbReference type="ARBA" id="ARBA00023163"/>
    </source>
</evidence>
<dbReference type="PROSITE" id="PS50888">
    <property type="entry name" value="BHLH"/>
    <property type="match status" value="1"/>
</dbReference>
<evidence type="ECO:0000313" key="9">
    <source>
        <dbReference type="EMBL" id="KAK8397580.1"/>
    </source>
</evidence>
<evidence type="ECO:0000256" key="1">
    <source>
        <dbReference type="ARBA" id="ARBA00004123"/>
    </source>
</evidence>
<dbReference type="SUPFAM" id="SSF158457">
    <property type="entry name" value="Orange domain-like"/>
    <property type="match status" value="1"/>
</dbReference>
<dbReference type="AlphaFoldDB" id="A0AAW0UCZ6"/>
<keyword evidence="10" id="KW-1185">Reference proteome</keyword>
<dbReference type="InterPro" id="IPR036638">
    <property type="entry name" value="HLH_DNA-bd_sf"/>
</dbReference>
<dbReference type="PANTHER" id="PTHR10985">
    <property type="entry name" value="BASIC HELIX-LOOP-HELIX TRANSCRIPTION FACTOR, HES-RELATED"/>
    <property type="match status" value="1"/>
</dbReference>
<evidence type="ECO:0000259" key="8">
    <source>
        <dbReference type="PROSITE" id="PS51054"/>
    </source>
</evidence>